<name>A0A5J6VM48_9VIRU</name>
<protein>
    <submittedName>
        <fullName evidence="2">Uncharacterized protein</fullName>
    </submittedName>
</protein>
<feature type="transmembrane region" description="Helical" evidence="1">
    <location>
        <begin position="220"/>
        <end position="237"/>
    </location>
</feature>
<feature type="transmembrane region" description="Helical" evidence="1">
    <location>
        <begin position="180"/>
        <end position="200"/>
    </location>
</feature>
<evidence type="ECO:0000256" key="1">
    <source>
        <dbReference type="SAM" id="Phobius"/>
    </source>
</evidence>
<dbReference type="EMBL" id="MN448299">
    <property type="protein sequence ID" value="QFG75140.1"/>
    <property type="molecule type" value="Genomic_DNA"/>
</dbReference>
<proteinExistence type="predicted"/>
<organism evidence="2">
    <name type="scientific">Megaviridae environmental sample</name>
    <dbReference type="NCBI Taxonomy" id="1737588"/>
    <lineage>
        <taxon>Viruses</taxon>
        <taxon>Varidnaviria</taxon>
        <taxon>Bamfordvirae</taxon>
        <taxon>Nucleocytoviricota</taxon>
        <taxon>Megaviricetes</taxon>
        <taxon>Imitervirales</taxon>
        <taxon>Mimiviridae</taxon>
        <taxon>environmental samples</taxon>
    </lineage>
</organism>
<accession>A0A5J6VM48</accession>
<keyword evidence="1" id="KW-1133">Transmembrane helix</keyword>
<sequence>MSGTTAIASLPNNTQQLGNNVGINISEKIPQQDTVNSQIQMQNVMNNQISSTNIQQQLQPQLQPQLQQQMQPQLQQQQMQPQMQPQMHQQLPSQIQQQEMNTLVSNIQQASMNGGTTLPSRDIPTNTSHLAIDRQIQQNNIPENDDYLSHMPEISSMINRSIQQKNRSDNYSVLFEEAQLPLLVSLLFLLYHIPVTKLFFKQNLPFIFNNEQTMTLKGNITLSILFGLTYYIGVKLLDKI</sequence>
<evidence type="ECO:0000313" key="2">
    <source>
        <dbReference type="EMBL" id="QFG75140.1"/>
    </source>
</evidence>
<reference evidence="2" key="1">
    <citation type="journal article" date="2019" name="Philos. Trans. R. Soc. Lond., B, Biol. Sci.">
        <title>Targeted metagenomic recovery of four divergent viruses reveals shared and distinctive characteristics of giant viruses of marine eukaryotes.</title>
        <authorList>
            <person name="Needham D.M."/>
            <person name="Poirier C."/>
            <person name="Hehenberger E."/>
            <person name="Jimenez V."/>
            <person name="Swalwell J.E."/>
            <person name="Santoro A.E."/>
            <person name="Worden A.Z."/>
        </authorList>
    </citation>
    <scope>NUCLEOTIDE SEQUENCE</scope>
    <source>
        <strain evidence="2">OPacV-421</strain>
    </source>
</reference>
<keyword evidence="1" id="KW-0472">Membrane</keyword>
<keyword evidence="1" id="KW-0812">Transmembrane</keyword>